<dbReference type="InterPro" id="IPR008547">
    <property type="entry name" value="DUF829_TMEM53"/>
</dbReference>
<dbReference type="GeneID" id="5980810"/>
<dbReference type="AlphaFoldDB" id="Q0U3I1"/>
<evidence type="ECO:0000256" key="6">
    <source>
        <dbReference type="ARBA" id="ARBA00037847"/>
    </source>
</evidence>
<protein>
    <recommendedName>
        <fullName evidence="9">Indole-diterpene biosynthesis protein PaxU</fullName>
    </recommendedName>
</protein>
<sequence length="353" mass="39454">MAKSADMLPTFTRIAPSIYEHIPSIRYSNSYTTLEGTDAPSLIILCTWTGAQCRYIAKYTEQYQRLFPSTSIMVIATTAKDLCLRNSKRKQDRLRLAIDRISSVDSCSASSSPTSILLHVFSEGGSNKACELAEAYFNTTSRKLPVSALCFDSTPGHPRFRRLCDALGKSLPPIPVLKHASLLVGSAILGAVWVTYNVFIGFENNVITQSRQRLLDPTHFDLSAPRCYMYSQEDALIAWQDIKEHAGESMDYNVPVNEVLFEGSGHVGHARQEPQRYWNSVMATWQTARLRKLRWPWSLYLTDASSVLRLASHQATKMQKLERRAYSLAATPEPAAEPPGVRIISCVFAIIGL</sequence>
<dbReference type="ESTHER" id="phano-q0u3i1">
    <property type="family name" value="Duf_829"/>
</dbReference>
<dbReference type="eggNOG" id="ENOG502S6B9">
    <property type="taxonomic scope" value="Eukaryota"/>
</dbReference>
<evidence type="ECO:0008006" key="9">
    <source>
        <dbReference type="Google" id="ProtNLM"/>
    </source>
</evidence>
<comment type="subcellular location">
    <subcellularLocation>
        <location evidence="6">Endomembrane system</location>
        <topology evidence="6">Single-pass membrane protein</topology>
    </subcellularLocation>
    <subcellularLocation>
        <location evidence="1">Nucleus membrane</location>
    </subcellularLocation>
</comment>
<proteinExistence type="predicted"/>
<organism evidence="7 8">
    <name type="scientific">Phaeosphaeria nodorum (strain SN15 / ATCC MYA-4574 / FGSC 10173)</name>
    <name type="common">Glume blotch fungus</name>
    <name type="synonym">Parastagonospora nodorum</name>
    <dbReference type="NCBI Taxonomy" id="321614"/>
    <lineage>
        <taxon>Eukaryota</taxon>
        <taxon>Fungi</taxon>
        <taxon>Dikarya</taxon>
        <taxon>Ascomycota</taxon>
        <taxon>Pezizomycotina</taxon>
        <taxon>Dothideomycetes</taxon>
        <taxon>Pleosporomycetidae</taxon>
        <taxon>Pleosporales</taxon>
        <taxon>Pleosporineae</taxon>
        <taxon>Phaeosphaeriaceae</taxon>
        <taxon>Parastagonospora</taxon>
    </lineage>
</organism>
<evidence type="ECO:0000256" key="4">
    <source>
        <dbReference type="ARBA" id="ARBA00023136"/>
    </source>
</evidence>
<dbReference type="PANTHER" id="PTHR12265:SF30">
    <property type="entry name" value="TRANSMEMBRANE PROTEIN 53"/>
    <property type="match status" value="1"/>
</dbReference>
<dbReference type="EMBL" id="CH445351">
    <property type="protein sequence ID" value="EAT79130.1"/>
    <property type="molecule type" value="Genomic_DNA"/>
</dbReference>
<keyword evidence="3" id="KW-1133">Transmembrane helix</keyword>
<keyword evidence="2" id="KW-0812">Transmembrane</keyword>
<evidence type="ECO:0000256" key="1">
    <source>
        <dbReference type="ARBA" id="ARBA00004126"/>
    </source>
</evidence>
<dbReference type="KEGG" id="pno:SNOG_13683"/>
<accession>Q0U3I1</accession>
<dbReference type="HOGENOM" id="CLU_036503_0_0_1"/>
<keyword evidence="5" id="KW-0539">Nucleus</keyword>
<dbReference type="PANTHER" id="PTHR12265">
    <property type="entry name" value="TRANSMEMBRANE PROTEIN 53"/>
    <property type="match status" value="1"/>
</dbReference>
<evidence type="ECO:0000256" key="5">
    <source>
        <dbReference type="ARBA" id="ARBA00023242"/>
    </source>
</evidence>
<gene>
    <name evidence="7" type="ORF">SNOG_13683</name>
</gene>
<dbReference type="InParanoid" id="Q0U3I1"/>
<dbReference type="Proteomes" id="UP000001055">
    <property type="component" value="Unassembled WGS sequence"/>
</dbReference>
<evidence type="ECO:0000313" key="8">
    <source>
        <dbReference type="Proteomes" id="UP000001055"/>
    </source>
</evidence>
<dbReference type="VEuPathDB" id="FungiDB:JI435_136830"/>
<dbReference type="OMA" id="LAFWMNA"/>
<name>Q0U3I1_PHANO</name>
<evidence type="ECO:0000256" key="2">
    <source>
        <dbReference type="ARBA" id="ARBA00022692"/>
    </source>
</evidence>
<dbReference type="RefSeq" id="XP_001803890.1">
    <property type="nucleotide sequence ID" value="XM_001803838.1"/>
</dbReference>
<evidence type="ECO:0000256" key="3">
    <source>
        <dbReference type="ARBA" id="ARBA00022989"/>
    </source>
</evidence>
<keyword evidence="4" id="KW-0472">Membrane</keyword>
<dbReference type="Pfam" id="PF05705">
    <property type="entry name" value="DUF829"/>
    <property type="match status" value="1"/>
</dbReference>
<dbReference type="GO" id="GO:0031965">
    <property type="term" value="C:nuclear membrane"/>
    <property type="evidence" value="ECO:0007669"/>
    <property type="project" value="UniProtKB-SubCell"/>
</dbReference>
<evidence type="ECO:0000313" key="7">
    <source>
        <dbReference type="EMBL" id="EAT79130.1"/>
    </source>
</evidence>
<reference evidence="8" key="1">
    <citation type="journal article" date="2007" name="Plant Cell">
        <title>Dothideomycete-plant interactions illuminated by genome sequencing and EST analysis of the wheat pathogen Stagonospora nodorum.</title>
        <authorList>
            <person name="Hane J.K."/>
            <person name="Lowe R.G."/>
            <person name="Solomon P.S."/>
            <person name="Tan K.C."/>
            <person name="Schoch C.L."/>
            <person name="Spatafora J.W."/>
            <person name="Crous P.W."/>
            <person name="Kodira C."/>
            <person name="Birren B.W."/>
            <person name="Galagan J.E."/>
            <person name="Torriani S.F."/>
            <person name="McDonald B.A."/>
            <person name="Oliver R.P."/>
        </authorList>
    </citation>
    <scope>NUCLEOTIDE SEQUENCE [LARGE SCALE GENOMIC DNA]</scope>
    <source>
        <strain evidence="8">SN15 / ATCC MYA-4574 / FGSC 10173</strain>
    </source>
</reference>